<dbReference type="InterPro" id="IPR000182">
    <property type="entry name" value="GNAT_dom"/>
</dbReference>
<sequence length="205" mass="22757">MARSICYEIGRSGGYAGAGPLVKSTEISTMTIDCTTFTIRSWQESDALNLADYANDKEIWLNLRDRFPYPYTATDAADWVTFAIGVQPETNFAIAINGKAVGGIGLILGEDIQRCSAEVGYWLGRAYWGKGIISEALIAFTAYAFRRFELTRLYAVPYLRNPASMRVLEKAGYQYEGTMRQSAIKDKEVLDPALYAFVPALGSFH</sequence>
<reference evidence="2 3" key="1">
    <citation type="submission" date="2016-10" db="EMBL/GenBank/DDBJ databases">
        <authorList>
            <person name="de Groot N.N."/>
        </authorList>
    </citation>
    <scope>NUCLEOTIDE SEQUENCE [LARGE SCALE GENOMIC DNA]</scope>
    <source>
        <strain evidence="2 3">DSM 26130</strain>
    </source>
</reference>
<dbReference type="RefSeq" id="WP_317039743.1">
    <property type="nucleotide sequence ID" value="NZ_FOLQ01000037.1"/>
</dbReference>
<dbReference type="PANTHER" id="PTHR43328:SF1">
    <property type="entry name" value="N-ACETYLTRANSFERASE DOMAIN-CONTAINING PROTEIN"/>
    <property type="match status" value="1"/>
</dbReference>
<evidence type="ECO:0000259" key="1">
    <source>
        <dbReference type="PROSITE" id="PS51186"/>
    </source>
</evidence>
<organism evidence="2 3">
    <name type="scientific">Spirosoma endophyticum</name>
    <dbReference type="NCBI Taxonomy" id="662367"/>
    <lineage>
        <taxon>Bacteria</taxon>
        <taxon>Pseudomonadati</taxon>
        <taxon>Bacteroidota</taxon>
        <taxon>Cytophagia</taxon>
        <taxon>Cytophagales</taxon>
        <taxon>Cytophagaceae</taxon>
        <taxon>Spirosoma</taxon>
    </lineage>
</organism>
<dbReference type="Gene3D" id="3.40.630.30">
    <property type="match status" value="1"/>
</dbReference>
<dbReference type="Proteomes" id="UP000198598">
    <property type="component" value="Unassembled WGS sequence"/>
</dbReference>
<dbReference type="SUPFAM" id="SSF55729">
    <property type="entry name" value="Acyl-CoA N-acyltransferases (Nat)"/>
    <property type="match status" value="1"/>
</dbReference>
<dbReference type="Pfam" id="PF13302">
    <property type="entry name" value="Acetyltransf_3"/>
    <property type="match status" value="1"/>
</dbReference>
<dbReference type="AlphaFoldDB" id="A0A1I2H216"/>
<feature type="domain" description="N-acetyltransferase" evidence="1">
    <location>
        <begin position="48"/>
        <end position="201"/>
    </location>
</feature>
<keyword evidence="3" id="KW-1185">Reference proteome</keyword>
<gene>
    <name evidence="2" type="ORF">SAMN05216167_13727</name>
</gene>
<dbReference type="PROSITE" id="PS51186">
    <property type="entry name" value="GNAT"/>
    <property type="match status" value="1"/>
</dbReference>
<proteinExistence type="predicted"/>
<evidence type="ECO:0000313" key="2">
    <source>
        <dbReference type="EMBL" id="SFF23742.1"/>
    </source>
</evidence>
<accession>A0A1I2H216</accession>
<keyword evidence="2" id="KW-0808">Transferase</keyword>
<evidence type="ECO:0000313" key="3">
    <source>
        <dbReference type="Proteomes" id="UP000198598"/>
    </source>
</evidence>
<dbReference type="GO" id="GO:0016747">
    <property type="term" value="F:acyltransferase activity, transferring groups other than amino-acyl groups"/>
    <property type="evidence" value="ECO:0007669"/>
    <property type="project" value="InterPro"/>
</dbReference>
<protein>
    <submittedName>
        <fullName evidence="2">Protein N-acetyltransferase, RimJ/RimL family</fullName>
    </submittedName>
</protein>
<name>A0A1I2H216_9BACT</name>
<dbReference type="InterPro" id="IPR016181">
    <property type="entry name" value="Acyl_CoA_acyltransferase"/>
</dbReference>
<dbReference type="STRING" id="662367.SAMN05216167_13727"/>
<dbReference type="PANTHER" id="PTHR43328">
    <property type="entry name" value="ACETYLTRANSFERASE-RELATED"/>
    <property type="match status" value="1"/>
</dbReference>
<dbReference type="EMBL" id="FOLQ01000037">
    <property type="protein sequence ID" value="SFF23742.1"/>
    <property type="molecule type" value="Genomic_DNA"/>
</dbReference>